<feature type="signal peptide" evidence="1">
    <location>
        <begin position="1"/>
        <end position="21"/>
    </location>
</feature>
<reference evidence="2" key="3">
    <citation type="submission" date="2023-05" db="EMBL/GenBank/DDBJ databases">
        <authorList>
            <person name="Smith C.H."/>
        </authorList>
    </citation>
    <scope>NUCLEOTIDE SEQUENCE</scope>
    <source>
        <strain evidence="2">CHS0354</strain>
        <tissue evidence="2">Mantle</tissue>
    </source>
</reference>
<keyword evidence="1" id="KW-0732">Signal</keyword>
<name>A0AAE0SA77_9BIVA</name>
<evidence type="ECO:0000313" key="3">
    <source>
        <dbReference type="Proteomes" id="UP001195483"/>
    </source>
</evidence>
<reference evidence="2" key="1">
    <citation type="journal article" date="2021" name="Genome Biol. Evol.">
        <title>A High-Quality Reference Genome for a Parasitic Bivalve with Doubly Uniparental Inheritance (Bivalvia: Unionida).</title>
        <authorList>
            <person name="Smith C.H."/>
        </authorList>
    </citation>
    <scope>NUCLEOTIDE SEQUENCE</scope>
    <source>
        <strain evidence="2">CHS0354</strain>
    </source>
</reference>
<reference evidence="2" key="2">
    <citation type="journal article" date="2021" name="Genome Biol. Evol.">
        <title>Developing a high-quality reference genome for a parasitic bivalve with doubly uniparental inheritance (Bivalvia: Unionida).</title>
        <authorList>
            <person name="Smith C.H."/>
        </authorList>
    </citation>
    <scope>NUCLEOTIDE SEQUENCE</scope>
    <source>
        <strain evidence="2">CHS0354</strain>
        <tissue evidence="2">Mantle</tissue>
    </source>
</reference>
<proteinExistence type="predicted"/>
<gene>
    <name evidence="2" type="ORF">CHS0354_019762</name>
</gene>
<organism evidence="2 3">
    <name type="scientific">Potamilus streckersoni</name>
    <dbReference type="NCBI Taxonomy" id="2493646"/>
    <lineage>
        <taxon>Eukaryota</taxon>
        <taxon>Metazoa</taxon>
        <taxon>Spiralia</taxon>
        <taxon>Lophotrochozoa</taxon>
        <taxon>Mollusca</taxon>
        <taxon>Bivalvia</taxon>
        <taxon>Autobranchia</taxon>
        <taxon>Heteroconchia</taxon>
        <taxon>Palaeoheterodonta</taxon>
        <taxon>Unionida</taxon>
        <taxon>Unionoidea</taxon>
        <taxon>Unionidae</taxon>
        <taxon>Ambleminae</taxon>
        <taxon>Lampsilini</taxon>
        <taxon>Potamilus</taxon>
    </lineage>
</organism>
<dbReference type="Proteomes" id="UP001195483">
    <property type="component" value="Unassembled WGS sequence"/>
</dbReference>
<comment type="caution">
    <text evidence="2">The sequence shown here is derived from an EMBL/GenBank/DDBJ whole genome shotgun (WGS) entry which is preliminary data.</text>
</comment>
<accession>A0AAE0SA77</accession>
<dbReference type="AlphaFoldDB" id="A0AAE0SA77"/>
<sequence length="135" mass="15267">MLFTGFIVSLLFCFLNGEVQAEIKKKWHRFKLRRSGNFSTRRGTRDTMVSFASIKRDSVASTNGKDYINGNGRIFSEDRSLTQIDNNIDSNIVSRANGHSQISLENIDEKTEEIGMLENLDTLCDGTNILDEDLV</sequence>
<keyword evidence="3" id="KW-1185">Reference proteome</keyword>
<evidence type="ECO:0000313" key="2">
    <source>
        <dbReference type="EMBL" id="KAK3587873.1"/>
    </source>
</evidence>
<dbReference type="EMBL" id="JAEAOA010001201">
    <property type="protein sequence ID" value="KAK3587873.1"/>
    <property type="molecule type" value="Genomic_DNA"/>
</dbReference>
<protein>
    <submittedName>
        <fullName evidence="2">Uncharacterized protein</fullName>
    </submittedName>
</protein>
<feature type="chain" id="PRO_5042056017" evidence="1">
    <location>
        <begin position="22"/>
        <end position="135"/>
    </location>
</feature>
<dbReference type="Gene3D" id="1.20.1070.10">
    <property type="entry name" value="Rhodopsin 7-helix transmembrane proteins"/>
    <property type="match status" value="1"/>
</dbReference>
<evidence type="ECO:0000256" key="1">
    <source>
        <dbReference type="SAM" id="SignalP"/>
    </source>
</evidence>